<dbReference type="InterPro" id="IPR012902">
    <property type="entry name" value="N_methyl_site"/>
</dbReference>
<dbReference type="EMBL" id="SOJN01000046">
    <property type="protein sequence ID" value="TET46728.1"/>
    <property type="molecule type" value="Genomic_DNA"/>
</dbReference>
<gene>
    <name evidence="2" type="ORF">E3J62_03765</name>
</gene>
<feature type="transmembrane region" description="Helical" evidence="1">
    <location>
        <begin position="60"/>
        <end position="86"/>
    </location>
</feature>
<keyword evidence="1" id="KW-0812">Transmembrane</keyword>
<evidence type="ECO:0000313" key="3">
    <source>
        <dbReference type="Proteomes" id="UP000315525"/>
    </source>
</evidence>
<keyword evidence="1" id="KW-0472">Membrane</keyword>
<dbReference type="Proteomes" id="UP000315525">
    <property type="component" value="Unassembled WGS sequence"/>
</dbReference>
<sequence length="228" mass="25506">MQSQAGRGHREYDFESRGDTFHACSVTKRSRYVTIQSLSGGEVQMVKTLKNNKGISMIEVLVASAIFAVGLLNMGQVFVMGGAAIFNARVQTEATILAQEMMEEVQSKAFDEAIVGDDNPFRTRLPYQFTDYKNPGDTLNGFPLDADEVAGDKSTFDDMDDYSNFVEDPVPFEPDFKRTVKVVYADSDSLEGPASLVRTEYKKIIVRVESKRFEYKATFSSVAYYRGI</sequence>
<accession>A0A523UW14</accession>
<keyword evidence="1" id="KW-1133">Transmembrane helix</keyword>
<reference evidence="2 3" key="1">
    <citation type="submission" date="2019-03" db="EMBL/GenBank/DDBJ databases">
        <title>Metabolic potential of uncultured bacteria and archaea associated with petroleum seepage in deep-sea sediments.</title>
        <authorList>
            <person name="Dong X."/>
            <person name="Hubert C."/>
        </authorList>
    </citation>
    <scope>NUCLEOTIDE SEQUENCE [LARGE SCALE GENOMIC DNA]</scope>
    <source>
        <strain evidence="2">E44_bin18</strain>
    </source>
</reference>
<dbReference type="Pfam" id="PF07963">
    <property type="entry name" value="N_methyl"/>
    <property type="match status" value="1"/>
</dbReference>
<name>A0A523UW14_UNCT6</name>
<dbReference type="AlphaFoldDB" id="A0A523UW14"/>
<evidence type="ECO:0000313" key="2">
    <source>
        <dbReference type="EMBL" id="TET46728.1"/>
    </source>
</evidence>
<organism evidence="2 3">
    <name type="scientific">candidate division TA06 bacterium</name>
    <dbReference type="NCBI Taxonomy" id="2250710"/>
    <lineage>
        <taxon>Bacteria</taxon>
        <taxon>Bacteria division TA06</taxon>
    </lineage>
</organism>
<evidence type="ECO:0000256" key="1">
    <source>
        <dbReference type="SAM" id="Phobius"/>
    </source>
</evidence>
<proteinExistence type="predicted"/>
<comment type="caution">
    <text evidence="2">The sequence shown here is derived from an EMBL/GenBank/DDBJ whole genome shotgun (WGS) entry which is preliminary data.</text>
</comment>
<evidence type="ECO:0008006" key="4">
    <source>
        <dbReference type="Google" id="ProtNLM"/>
    </source>
</evidence>
<protein>
    <recommendedName>
        <fullName evidence="4">Prepilin-type N-terminal cleavage/methylation domain-containing protein</fullName>
    </recommendedName>
</protein>